<dbReference type="RefSeq" id="WP_157397840.1">
    <property type="nucleotide sequence ID" value="NZ_WSEL01000003.1"/>
</dbReference>
<sequence length="59" mass="5919">MTTLSARLATALAALVCLPALAHDGHGLAGSHWHATDSAGLLLVAALAALALWFSRGGK</sequence>
<reference evidence="3 4" key="1">
    <citation type="submission" date="2019-12" db="EMBL/GenBank/DDBJ databases">
        <authorList>
            <person name="Huq M.A."/>
        </authorList>
    </citation>
    <scope>NUCLEOTIDE SEQUENCE [LARGE SCALE GENOMIC DNA]</scope>
    <source>
        <strain evidence="3 4">MAH-25</strain>
    </source>
</reference>
<name>A0A6N8IT35_9BURK</name>
<evidence type="ECO:0000256" key="2">
    <source>
        <dbReference type="SAM" id="SignalP"/>
    </source>
</evidence>
<feature type="transmembrane region" description="Helical" evidence="1">
    <location>
        <begin position="38"/>
        <end position="55"/>
    </location>
</feature>
<comment type="caution">
    <text evidence="3">The sequence shown here is derived from an EMBL/GenBank/DDBJ whole genome shotgun (WGS) entry which is preliminary data.</text>
</comment>
<evidence type="ECO:0000256" key="1">
    <source>
        <dbReference type="SAM" id="Phobius"/>
    </source>
</evidence>
<accession>A0A6N8IT35</accession>
<gene>
    <name evidence="3" type="ORF">GON04_10505</name>
</gene>
<dbReference type="Proteomes" id="UP000469385">
    <property type="component" value="Unassembled WGS sequence"/>
</dbReference>
<protein>
    <submittedName>
        <fullName evidence="3">Uncharacterized protein</fullName>
    </submittedName>
</protein>
<keyword evidence="4" id="KW-1185">Reference proteome</keyword>
<dbReference type="AlphaFoldDB" id="A0A6N8IT35"/>
<evidence type="ECO:0000313" key="3">
    <source>
        <dbReference type="EMBL" id="MVQ29882.1"/>
    </source>
</evidence>
<keyword evidence="1" id="KW-1133">Transmembrane helix</keyword>
<proteinExistence type="predicted"/>
<keyword evidence="1" id="KW-0812">Transmembrane</keyword>
<keyword evidence="1" id="KW-0472">Membrane</keyword>
<keyword evidence="2" id="KW-0732">Signal</keyword>
<feature type="signal peptide" evidence="2">
    <location>
        <begin position="1"/>
        <end position="22"/>
    </location>
</feature>
<feature type="chain" id="PRO_5026796405" evidence="2">
    <location>
        <begin position="23"/>
        <end position="59"/>
    </location>
</feature>
<dbReference type="EMBL" id="WSEL01000003">
    <property type="protein sequence ID" value="MVQ29882.1"/>
    <property type="molecule type" value="Genomic_DNA"/>
</dbReference>
<organism evidence="3 4">
    <name type="scientific">Ramlibacter pinisoli</name>
    <dbReference type="NCBI Taxonomy" id="2682844"/>
    <lineage>
        <taxon>Bacteria</taxon>
        <taxon>Pseudomonadati</taxon>
        <taxon>Pseudomonadota</taxon>
        <taxon>Betaproteobacteria</taxon>
        <taxon>Burkholderiales</taxon>
        <taxon>Comamonadaceae</taxon>
        <taxon>Ramlibacter</taxon>
    </lineage>
</organism>
<evidence type="ECO:0000313" key="4">
    <source>
        <dbReference type="Proteomes" id="UP000469385"/>
    </source>
</evidence>